<dbReference type="InterPro" id="IPR001206">
    <property type="entry name" value="Diacylglycerol_kinase_cat_dom"/>
</dbReference>
<keyword evidence="9" id="KW-1185">Reference proteome</keyword>
<keyword evidence="5" id="KW-1133">Transmembrane helix</keyword>
<dbReference type="Gene3D" id="3.40.50.10330">
    <property type="entry name" value="Probable inorganic polyphosphate/atp-NAD kinase, domain 1"/>
    <property type="match status" value="1"/>
</dbReference>
<evidence type="ECO:0000259" key="7">
    <source>
        <dbReference type="PROSITE" id="PS50146"/>
    </source>
</evidence>
<evidence type="ECO:0000256" key="6">
    <source>
        <dbReference type="ARBA" id="ARBA00023136"/>
    </source>
</evidence>
<dbReference type="GO" id="GO:0016301">
    <property type="term" value="F:kinase activity"/>
    <property type="evidence" value="ECO:0007669"/>
    <property type="project" value="InterPro"/>
</dbReference>
<evidence type="ECO:0000313" key="9">
    <source>
        <dbReference type="Proteomes" id="UP000638313"/>
    </source>
</evidence>
<evidence type="ECO:0000256" key="3">
    <source>
        <dbReference type="ARBA" id="ARBA00022692"/>
    </source>
</evidence>
<dbReference type="SUPFAM" id="SSF48317">
    <property type="entry name" value="Acid phosphatase/Vanadium-dependent haloperoxidase"/>
    <property type="match status" value="1"/>
</dbReference>
<protein>
    <submittedName>
        <fullName evidence="8">Phosphoesterase</fullName>
    </submittedName>
</protein>
<evidence type="ECO:0000256" key="4">
    <source>
        <dbReference type="ARBA" id="ARBA00022801"/>
    </source>
</evidence>
<dbReference type="InterPro" id="IPR016064">
    <property type="entry name" value="NAD/diacylglycerol_kinase_sf"/>
</dbReference>
<evidence type="ECO:0000256" key="5">
    <source>
        <dbReference type="ARBA" id="ARBA00022989"/>
    </source>
</evidence>
<dbReference type="Pfam" id="PF00781">
    <property type="entry name" value="DAGK_cat"/>
    <property type="match status" value="1"/>
</dbReference>
<dbReference type="SMART" id="SM00014">
    <property type="entry name" value="acidPPc"/>
    <property type="match status" value="1"/>
</dbReference>
<dbReference type="GO" id="GO:0016787">
    <property type="term" value="F:hydrolase activity"/>
    <property type="evidence" value="ECO:0007669"/>
    <property type="project" value="UniProtKB-KW"/>
</dbReference>
<evidence type="ECO:0000256" key="2">
    <source>
        <dbReference type="ARBA" id="ARBA00022475"/>
    </source>
</evidence>
<dbReference type="Gene3D" id="2.60.200.40">
    <property type="match status" value="1"/>
</dbReference>
<gene>
    <name evidence="8" type="ORF">GCM10010218_46600</name>
</gene>
<dbReference type="PROSITE" id="PS50146">
    <property type="entry name" value="DAGK"/>
    <property type="match status" value="1"/>
</dbReference>
<evidence type="ECO:0000256" key="1">
    <source>
        <dbReference type="ARBA" id="ARBA00004651"/>
    </source>
</evidence>
<keyword evidence="3" id="KW-0812">Transmembrane</keyword>
<dbReference type="AlphaFoldDB" id="A0A919B5I5"/>
<dbReference type="InterPro" id="IPR036938">
    <property type="entry name" value="PAP2/HPO_sf"/>
</dbReference>
<keyword evidence="4" id="KW-0378">Hydrolase</keyword>
<evidence type="ECO:0000313" key="8">
    <source>
        <dbReference type="EMBL" id="GHF59731.1"/>
    </source>
</evidence>
<name>A0A919B5I5_9ACTN</name>
<dbReference type="RefSeq" id="WP_190131606.1">
    <property type="nucleotide sequence ID" value="NZ_BNBD01000010.1"/>
</dbReference>
<reference evidence="8" key="2">
    <citation type="submission" date="2020-09" db="EMBL/GenBank/DDBJ databases">
        <authorList>
            <person name="Sun Q."/>
            <person name="Ohkuma M."/>
        </authorList>
    </citation>
    <scope>NUCLEOTIDE SEQUENCE</scope>
    <source>
        <strain evidence="8">JCM 4059</strain>
    </source>
</reference>
<feature type="domain" description="DAGKc" evidence="7">
    <location>
        <begin position="226"/>
        <end position="356"/>
    </location>
</feature>
<dbReference type="SUPFAM" id="SSF111331">
    <property type="entry name" value="NAD kinase/diacylglycerol kinase-like"/>
    <property type="match status" value="1"/>
</dbReference>
<comment type="subcellular location">
    <subcellularLocation>
        <location evidence="1">Cell membrane</location>
        <topology evidence="1">Multi-pass membrane protein</topology>
    </subcellularLocation>
</comment>
<dbReference type="Proteomes" id="UP000638313">
    <property type="component" value="Unassembled WGS sequence"/>
</dbReference>
<dbReference type="EMBL" id="BNBD01000010">
    <property type="protein sequence ID" value="GHF59731.1"/>
    <property type="molecule type" value="Genomic_DNA"/>
</dbReference>
<dbReference type="Pfam" id="PF01569">
    <property type="entry name" value="PAP2"/>
    <property type="match status" value="1"/>
</dbReference>
<keyword evidence="2" id="KW-1003">Cell membrane</keyword>
<dbReference type="InterPro" id="IPR045540">
    <property type="entry name" value="YegS/DAGK_C"/>
</dbReference>
<dbReference type="Gene3D" id="1.20.144.10">
    <property type="entry name" value="Phosphatidic acid phosphatase type 2/haloperoxidase"/>
    <property type="match status" value="1"/>
</dbReference>
<dbReference type="InterPro" id="IPR000326">
    <property type="entry name" value="PAP2/HPO"/>
</dbReference>
<dbReference type="SMART" id="SM00046">
    <property type="entry name" value="DAGKc"/>
    <property type="match status" value="1"/>
</dbReference>
<dbReference type="GO" id="GO:0005886">
    <property type="term" value="C:plasma membrane"/>
    <property type="evidence" value="ECO:0007669"/>
    <property type="project" value="UniProtKB-SubCell"/>
</dbReference>
<sequence length="520" mass="54344">MRGRLRSGRRGLLPGVTAAAARHTRARTGYPSPVLVALSTWDRSLFRRVAERHWPGGDRVLPRLSRSADHGVLWFGVAAGAALLGGPAVRRAALRGTLSLALASATVNTVGKRSVRRVRPVADLVPVVRRLARQPVTTSFPSGHSASAAAFATGVALESPWWGLALAPLAASVCFSRVYTGVHYPGDVLAGAALGAGAAFVVRGLAPGRPRQVPEAPARPDAPALPGGRGLVVVANCVSGQRAAGPADPVPAIRSALPQAEVVTCGPGDSLARLLEEAAARARELGGALGVHGGDGTVNAAATAAARHGLPLAVLPGGTYNHFARDLGVATVADAARAVEAGEAVAVDVGRFEGLRFLNTFSIGAYPDLVRVRERWAPRIGAWPAGVAAAVHVLRTARPVRLRVDGRRRTVWLLFAGNCLYRGPGMAPVRRADLADGLLDVRLVHGGRLARTRLLLAALTGAVRHSPVLRVVRARRLSVTGIPPGTHLAYDGEVAPAPPSLTLRKDREALLVYRPSPERR</sequence>
<dbReference type="PANTHER" id="PTHR14969">
    <property type="entry name" value="SPHINGOSINE-1-PHOSPHATE PHOSPHOHYDROLASE"/>
    <property type="match status" value="1"/>
</dbReference>
<dbReference type="PANTHER" id="PTHR14969:SF62">
    <property type="entry name" value="DECAPRENYLPHOSPHORYL-5-PHOSPHORIBOSE PHOSPHATASE RV3807C-RELATED"/>
    <property type="match status" value="1"/>
</dbReference>
<accession>A0A919B5I5</accession>
<dbReference type="Pfam" id="PF19279">
    <property type="entry name" value="YegS_C"/>
    <property type="match status" value="1"/>
</dbReference>
<proteinExistence type="predicted"/>
<reference evidence="8" key="1">
    <citation type="journal article" date="2014" name="Int. J. Syst. Evol. Microbiol.">
        <title>Complete genome sequence of Corynebacterium casei LMG S-19264T (=DSM 44701T), isolated from a smear-ripened cheese.</title>
        <authorList>
            <consortium name="US DOE Joint Genome Institute (JGI-PGF)"/>
            <person name="Walter F."/>
            <person name="Albersmeier A."/>
            <person name="Kalinowski J."/>
            <person name="Ruckert C."/>
        </authorList>
    </citation>
    <scope>NUCLEOTIDE SEQUENCE</scope>
    <source>
        <strain evidence="8">JCM 4059</strain>
    </source>
</reference>
<organism evidence="8 9">
    <name type="scientific">Streptomyces mashuensis</name>
    <dbReference type="NCBI Taxonomy" id="33904"/>
    <lineage>
        <taxon>Bacteria</taxon>
        <taxon>Bacillati</taxon>
        <taxon>Actinomycetota</taxon>
        <taxon>Actinomycetes</taxon>
        <taxon>Kitasatosporales</taxon>
        <taxon>Streptomycetaceae</taxon>
        <taxon>Streptomyces</taxon>
    </lineage>
</organism>
<keyword evidence="6" id="KW-0472">Membrane</keyword>
<comment type="caution">
    <text evidence="8">The sequence shown here is derived from an EMBL/GenBank/DDBJ whole genome shotgun (WGS) entry which is preliminary data.</text>
</comment>
<dbReference type="InterPro" id="IPR017438">
    <property type="entry name" value="ATP-NAD_kinase_N"/>
</dbReference>